<feature type="transmembrane region" description="Helical" evidence="1">
    <location>
        <begin position="40"/>
        <end position="59"/>
    </location>
</feature>
<gene>
    <name evidence="2" type="ORF">E6P07_04445</name>
</gene>
<dbReference type="RefSeq" id="WP_153974503.1">
    <property type="nucleotide sequence ID" value="NZ_CP039268.1"/>
</dbReference>
<dbReference type="OrthoDB" id="6064944at2"/>
<evidence type="ECO:0000313" key="2">
    <source>
        <dbReference type="EMBL" id="QGU32305.1"/>
    </source>
</evidence>
<protein>
    <recommendedName>
        <fullName evidence="4">DUF3995 domain-containing protein</fullName>
    </recommendedName>
</protein>
<dbReference type="EMBL" id="CP039268">
    <property type="protein sequence ID" value="QGU32305.1"/>
    <property type="molecule type" value="Genomic_DNA"/>
</dbReference>
<keyword evidence="1" id="KW-0472">Membrane</keyword>
<dbReference type="Proteomes" id="UP000426424">
    <property type="component" value="Chromosome"/>
</dbReference>
<evidence type="ECO:0000313" key="3">
    <source>
        <dbReference type="Proteomes" id="UP000426424"/>
    </source>
</evidence>
<dbReference type="AlphaFoldDB" id="A0A6I6E041"/>
<organism evidence="2 3">
    <name type="scientific">Thermochromatium tepidum ATCC 43061</name>
    <dbReference type="NCBI Taxonomy" id="316276"/>
    <lineage>
        <taxon>Bacteria</taxon>
        <taxon>Pseudomonadati</taxon>
        <taxon>Pseudomonadota</taxon>
        <taxon>Gammaproteobacteria</taxon>
        <taxon>Chromatiales</taxon>
        <taxon>Chromatiaceae</taxon>
        <taxon>Thermochromatium</taxon>
    </lineage>
</organism>
<proteinExistence type="predicted"/>
<accession>A0A6I6E041</accession>
<keyword evidence="1" id="KW-1133">Transmembrane helix</keyword>
<reference evidence="2 3" key="1">
    <citation type="submission" date="2019-12" db="EMBL/GenBank/DDBJ databases">
        <title>The complete genome of the thermophilic, anoxygenic phototrophic gammaproteobacterium Thermochromatium tepidum.</title>
        <authorList>
            <person name="Sattley W.M."/>
            <person name="Swingley W.D."/>
            <person name="Burchell B.M."/>
            <person name="Gurbani S.A."/>
            <person name="Kujawa C.M."/>
            <person name="Nuccio D.A."/>
            <person name="Schladweiler J."/>
            <person name="Shaffer K.N."/>
            <person name="Stokes L.M."/>
            <person name="Touchman J.W."/>
            <person name="Blankenship R.E."/>
            <person name="Madigan M.T."/>
        </authorList>
    </citation>
    <scope>NUCLEOTIDE SEQUENCE [LARGE SCALE GENOMIC DNA]</scope>
    <source>
        <strain evidence="2 3">ATCC 43061</strain>
    </source>
</reference>
<keyword evidence="1" id="KW-0812">Transmembrane</keyword>
<name>A0A6I6E041_THETI</name>
<keyword evidence="3" id="KW-1185">Reference proteome</keyword>
<dbReference type="KEGG" id="ttp:E6P07_04445"/>
<evidence type="ECO:0000256" key="1">
    <source>
        <dbReference type="SAM" id="Phobius"/>
    </source>
</evidence>
<sequence>MFKVLGGMLALYVLYAVVMGRIYVESGPWGRVVYREESPEYFWISVVVYAGLAVALVAFF</sequence>
<evidence type="ECO:0008006" key="4">
    <source>
        <dbReference type="Google" id="ProtNLM"/>
    </source>
</evidence>